<reference evidence="10" key="1">
    <citation type="submission" date="2016-06" db="EMBL/GenBank/DDBJ databases">
        <title>Draft Genome sequence of the fungus Inonotus baumii.</title>
        <authorList>
            <person name="Zhu H."/>
            <person name="Lin W."/>
        </authorList>
    </citation>
    <scope>NUCLEOTIDE SEQUENCE</scope>
    <source>
        <strain evidence="10">821</strain>
    </source>
</reference>
<dbReference type="InterPro" id="IPR018328">
    <property type="entry name" value="Rad4_beta-hairpin_dom3"/>
</dbReference>
<feature type="region of interest" description="Disordered" evidence="6">
    <location>
        <begin position="1"/>
        <end position="77"/>
    </location>
</feature>
<feature type="compositionally biased region" description="Low complexity" evidence="6">
    <location>
        <begin position="951"/>
        <end position="962"/>
    </location>
</feature>
<dbReference type="AlphaFoldDB" id="A0A9Q5I1G0"/>
<feature type="domain" description="Rad4 beta-hairpin" evidence="9">
    <location>
        <begin position="604"/>
        <end position="678"/>
    </location>
</feature>
<name>A0A9Q5I1G0_SANBA</name>
<dbReference type="SMART" id="SM01032">
    <property type="entry name" value="BHD_3"/>
    <property type="match status" value="1"/>
</dbReference>
<evidence type="ECO:0000313" key="11">
    <source>
        <dbReference type="Proteomes" id="UP000757232"/>
    </source>
</evidence>
<evidence type="ECO:0000259" key="7">
    <source>
        <dbReference type="SMART" id="SM01030"/>
    </source>
</evidence>
<dbReference type="FunFam" id="3.30.70.2460:FF:000001">
    <property type="entry name" value="DNA repair protein Rad4 family"/>
    <property type="match status" value="1"/>
</dbReference>
<dbReference type="Gene3D" id="3.90.260.10">
    <property type="entry name" value="Transglutaminase-like"/>
    <property type="match status" value="1"/>
</dbReference>
<dbReference type="GO" id="GO:0000111">
    <property type="term" value="C:nucleotide-excision repair factor 2 complex"/>
    <property type="evidence" value="ECO:0007669"/>
    <property type="project" value="TreeGrafter"/>
</dbReference>
<dbReference type="InterPro" id="IPR004583">
    <property type="entry name" value="DNA_repair_Rad4"/>
</dbReference>
<feature type="region of interest" description="Disordered" evidence="6">
    <location>
        <begin position="856"/>
        <end position="1016"/>
    </location>
</feature>
<dbReference type="OrthoDB" id="300780at2759"/>
<feature type="compositionally biased region" description="Acidic residues" evidence="6">
    <location>
        <begin position="832"/>
        <end position="841"/>
    </location>
</feature>
<dbReference type="EMBL" id="LNZH02000146">
    <property type="protein sequence ID" value="OCB89889.1"/>
    <property type="molecule type" value="Genomic_DNA"/>
</dbReference>
<comment type="similarity">
    <text evidence="2">Belongs to the XPC family.</text>
</comment>
<dbReference type="PANTHER" id="PTHR12135">
    <property type="entry name" value="DNA REPAIR PROTEIN XP-C / RAD4"/>
    <property type="match status" value="1"/>
</dbReference>
<dbReference type="GO" id="GO:0071942">
    <property type="term" value="C:XPC complex"/>
    <property type="evidence" value="ECO:0007669"/>
    <property type="project" value="TreeGrafter"/>
</dbReference>
<dbReference type="Gene3D" id="2.20.20.110">
    <property type="entry name" value="Rad4, beta-hairpin domain BHD1"/>
    <property type="match status" value="1"/>
</dbReference>
<dbReference type="GO" id="GO:0006289">
    <property type="term" value="P:nucleotide-excision repair"/>
    <property type="evidence" value="ECO:0007669"/>
    <property type="project" value="InterPro"/>
</dbReference>
<dbReference type="InterPro" id="IPR036985">
    <property type="entry name" value="Transglutaminase-like_sf"/>
</dbReference>
<dbReference type="PANTHER" id="PTHR12135:SF0">
    <property type="entry name" value="DNA REPAIR PROTEIN COMPLEMENTING XP-C CELLS"/>
    <property type="match status" value="1"/>
</dbReference>
<feature type="domain" description="Rad4 beta-hairpin" evidence="7">
    <location>
        <begin position="477"/>
        <end position="527"/>
    </location>
</feature>
<feature type="compositionally biased region" description="Polar residues" evidence="6">
    <location>
        <begin position="931"/>
        <end position="941"/>
    </location>
</feature>
<dbReference type="InterPro" id="IPR018326">
    <property type="entry name" value="Rad4_beta-hairpin_dom1"/>
</dbReference>
<evidence type="ECO:0000256" key="4">
    <source>
        <dbReference type="ARBA" id="ARBA00023204"/>
    </source>
</evidence>
<dbReference type="Proteomes" id="UP000757232">
    <property type="component" value="Unassembled WGS sequence"/>
</dbReference>
<dbReference type="GO" id="GO:0003684">
    <property type="term" value="F:damaged DNA binding"/>
    <property type="evidence" value="ECO:0007669"/>
    <property type="project" value="InterPro"/>
</dbReference>
<evidence type="ECO:0000256" key="2">
    <source>
        <dbReference type="ARBA" id="ARBA00009525"/>
    </source>
</evidence>
<proteinExistence type="inferred from homology"/>
<sequence>MAGSGAEVDSDEEMDWEDVSMRPNTTTIAEESVPDSKLDDQVIESSTSKDGKSTAGNIEITLKKAQKSDPKRKKQAEQNAELRALRLTCHKIHTVALLANAIIRNRWLNDDILQARLLSLTPMSLQTSFGMIIKKRHPDAAKRGRLFESAMMRLTQWWYEEFFEIEGNGHIRSRTFDEVQKLLFEVDFEDNDGEVIRSPKSLMKHALKRRGSRDVSSQLFTALCRALDIPARLVVSIQSVPWQAHVGKEKPPGKKSKKGKEGADETSDFDPQEGNPDLERADDDDDDMEEVSIPVFRNGDTDNSPNRFPGEGQTLSGSMIPNDKGKGKALPKHIVKLRKSKSSGQRLGSSSSSRQSTPAPPIGGCPPVFWTEVFSRPDGKWMPIDPTRYIVNKRKVFQPSLNDRNNRMVYVIAVEEDGYCRDVTARYARDYGTKTAKAQLGGKGRKEWWESVMGLVTRPYRLVRDDVEDEEFEYFKFTEGMPTSVAGFKNHPLYVLEQHLKREEVVFPKVEIGKFRGESVYPRSNVITLKTAENWMRVGRRVKEGAQALKWVKQRAVTVHRRRAMELAQQEGDEMLQGLYSDAQTEQYIPDPVANASAFVVGIVPKNDFGNIDLYTPSMLPKGAAHIPYKGTAKIARKLGFDYAEAVTSFEFKKGRAFPVVSGIVVAAENEETLLEVKLHIISTISIEFSSIYVNCQAYWTAEREMEAREQVKRRERVIKRWSRIIQGLRIRQRLQEQYASGNELSISGLRHTDDEFTQETEQSGGFLTEADAVVQPFHLPRFEHNTYQPAADVGTATERDEVHDKFVSNGDVNPTTDAQVLPRSKLSAYPSEEEEDDDLEEVFPLTDSKTITSVEAQAPKSMLDFARENGPRQSRTKTSDLDIEDKETLSDVRGPCEPSQNQHTNNLTTRSPVRQRDSLSSIPKRRQKKNSATTKSNTSRRSARKHSEYRSSSSSELSDLDGNLANGDHNDEESGDVDARKSGLPSRSSRSVKRNRTEEGSTTPSSTRVLRKRIPKTVEQITAERDAEAAYREAVAD</sequence>
<dbReference type="GO" id="GO:0006298">
    <property type="term" value="P:mismatch repair"/>
    <property type="evidence" value="ECO:0007669"/>
    <property type="project" value="TreeGrafter"/>
</dbReference>
<comment type="caution">
    <text evidence="10">The sequence shown here is derived from an EMBL/GenBank/DDBJ whole genome shotgun (WGS) entry which is preliminary data.</text>
</comment>
<dbReference type="Pfam" id="PF03835">
    <property type="entry name" value="Rad4"/>
    <property type="match status" value="1"/>
</dbReference>
<dbReference type="GO" id="GO:0003697">
    <property type="term" value="F:single-stranded DNA binding"/>
    <property type="evidence" value="ECO:0007669"/>
    <property type="project" value="TreeGrafter"/>
</dbReference>
<accession>A0A9Q5I1G0</accession>
<evidence type="ECO:0000259" key="8">
    <source>
        <dbReference type="SMART" id="SM01031"/>
    </source>
</evidence>
<dbReference type="Pfam" id="PF10405">
    <property type="entry name" value="BHD_3"/>
    <property type="match status" value="1"/>
</dbReference>
<feature type="compositionally biased region" description="Polar residues" evidence="6">
    <location>
        <begin position="899"/>
        <end position="913"/>
    </location>
</feature>
<feature type="compositionally biased region" description="Low complexity" evidence="6">
    <location>
        <begin position="342"/>
        <end position="356"/>
    </location>
</feature>
<keyword evidence="4" id="KW-0234">DNA repair</keyword>
<dbReference type="InterPro" id="IPR018325">
    <property type="entry name" value="Rad4/PNGase_transGLS-fold"/>
</dbReference>
<organism evidence="10 11">
    <name type="scientific">Sanghuangporus baumii</name>
    <name type="common">Phellinus baumii</name>
    <dbReference type="NCBI Taxonomy" id="108892"/>
    <lineage>
        <taxon>Eukaryota</taxon>
        <taxon>Fungi</taxon>
        <taxon>Dikarya</taxon>
        <taxon>Basidiomycota</taxon>
        <taxon>Agaricomycotina</taxon>
        <taxon>Agaricomycetes</taxon>
        <taxon>Hymenochaetales</taxon>
        <taxon>Hymenochaetaceae</taxon>
        <taxon>Sanghuangporus</taxon>
    </lineage>
</organism>
<feature type="compositionally biased region" description="Acidic residues" evidence="6">
    <location>
        <begin position="8"/>
        <end position="18"/>
    </location>
</feature>
<feature type="compositionally biased region" description="Basic residues" evidence="6">
    <location>
        <begin position="327"/>
        <end position="341"/>
    </location>
</feature>
<feature type="domain" description="Rad4 beta-hairpin" evidence="8">
    <location>
        <begin position="529"/>
        <end position="591"/>
    </location>
</feature>
<comment type="subcellular location">
    <subcellularLocation>
        <location evidence="1">Nucleus</location>
    </subcellularLocation>
</comment>
<dbReference type="InterPro" id="IPR018327">
    <property type="entry name" value="BHD_2"/>
</dbReference>
<dbReference type="Pfam" id="PF10404">
    <property type="entry name" value="BHD_2"/>
    <property type="match status" value="1"/>
</dbReference>
<keyword evidence="5" id="KW-0539">Nucleus</keyword>
<dbReference type="InterPro" id="IPR042488">
    <property type="entry name" value="Rad4_BHD3_sf"/>
</dbReference>
<dbReference type="SMART" id="SM01031">
    <property type="entry name" value="BHD_2"/>
    <property type="match status" value="1"/>
</dbReference>
<keyword evidence="11" id="KW-1185">Reference proteome</keyword>
<feature type="region of interest" description="Disordered" evidence="6">
    <location>
        <begin position="244"/>
        <end position="366"/>
    </location>
</feature>
<dbReference type="GO" id="GO:0005737">
    <property type="term" value="C:cytoplasm"/>
    <property type="evidence" value="ECO:0007669"/>
    <property type="project" value="TreeGrafter"/>
</dbReference>
<dbReference type="Gene3D" id="3.30.70.2460">
    <property type="entry name" value="Rad4, beta-hairpin domain BHD3"/>
    <property type="match status" value="1"/>
</dbReference>
<dbReference type="InterPro" id="IPR038765">
    <property type="entry name" value="Papain-like_cys_pep_sf"/>
</dbReference>
<dbReference type="Pfam" id="PF10403">
    <property type="entry name" value="BHD_1"/>
    <property type="match status" value="1"/>
</dbReference>
<gene>
    <name evidence="10" type="ORF">A7U60_g2918</name>
</gene>
<dbReference type="SMART" id="SM01030">
    <property type="entry name" value="BHD_1"/>
    <property type="match status" value="1"/>
</dbReference>
<protein>
    <submittedName>
        <fullName evidence="10">Rad4-domain-containing protein</fullName>
    </submittedName>
</protein>
<keyword evidence="3" id="KW-0227">DNA damage</keyword>
<feature type="region of interest" description="Disordered" evidence="6">
    <location>
        <begin position="807"/>
        <end position="841"/>
    </location>
</feature>
<evidence type="ECO:0000256" key="1">
    <source>
        <dbReference type="ARBA" id="ARBA00004123"/>
    </source>
</evidence>
<evidence type="ECO:0000256" key="5">
    <source>
        <dbReference type="ARBA" id="ARBA00023242"/>
    </source>
</evidence>
<dbReference type="SUPFAM" id="SSF54001">
    <property type="entry name" value="Cysteine proteinases"/>
    <property type="match status" value="1"/>
</dbReference>
<evidence type="ECO:0000256" key="3">
    <source>
        <dbReference type="ARBA" id="ARBA00022763"/>
    </source>
</evidence>
<feature type="compositionally biased region" description="Acidic residues" evidence="6">
    <location>
        <begin position="280"/>
        <end position="290"/>
    </location>
</feature>
<evidence type="ECO:0000313" key="10">
    <source>
        <dbReference type="EMBL" id="OCB89889.1"/>
    </source>
</evidence>
<evidence type="ECO:0000256" key="6">
    <source>
        <dbReference type="SAM" id="MobiDB-lite"/>
    </source>
</evidence>
<evidence type="ECO:0000259" key="9">
    <source>
        <dbReference type="SMART" id="SM01032"/>
    </source>
</evidence>